<sequence>MKLKLTLIVAIIITIITSIFWESYWRSQGFTQTLDDNEALWSVQRERVENATSDNMLLMGSSRVLFDIQLNEWETQTGIRPIQLATVGSSPLPIFHDIVNNTKFNGTILVGATPGLFFSTTNPEAQPWAWPQAKVDYFHNRTYAQQLNHLLSIPLQKSLVFMSDHQGVDGIKLKELINKIHVGNRVLDPMPPFHEFGEIEMDRNLKMKPITVTDTAYANSVIKVWQFFMEGAKNGPPPDKDATMAFFLKDLNTFKARGGNVLLLRCPSSGSVRMGEKMGLPRTDFWDDLVKQAKVPAYHFEDYDQFKNLTCPEESHLSHKDARFFTTELAKIMIKDKAITNKKTN</sequence>
<name>A0ABP9FB65_9FLAO</name>
<evidence type="ECO:0000256" key="1">
    <source>
        <dbReference type="SAM" id="Phobius"/>
    </source>
</evidence>
<evidence type="ECO:0000313" key="2">
    <source>
        <dbReference type="EMBL" id="GAA4897037.1"/>
    </source>
</evidence>
<proteinExistence type="predicted"/>
<reference evidence="3" key="1">
    <citation type="journal article" date="2019" name="Int. J. Syst. Evol. Microbiol.">
        <title>The Global Catalogue of Microorganisms (GCM) 10K type strain sequencing project: providing services to taxonomists for standard genome sequencing and annotation.</title>
        <authorList>
            <consortium name="The Broad Institute Genomics Platform"/>
            <consortium name="The Broad Institute Genome Sequencing Center for Infectious Disease"/>
            <person name="Wu L."/>
            <person name="Ma J."/>
        </authorList>
    </citation>
    <scope>NUCLEOTIDE SEQUENCE [LARGE SCALE GENOMIC DNA]</scope>
    <source>
        <strain evidence="3">JCM 18274</strain>
    </source>
</reference>
<keyword evidence="1" id="KW-0812">Transmembrane</keyword>
<evidence type="ECO:0000313" key="3">
    <source>
        <dbReference type="Proteomes" id="UP001500433"/>
    </source>
</evidence>
<keyword evidence="1" id="KW-0472">Membrane</keyword>
<comment type="caution">
    <text evidence="2">The sequence shown here is derived from an EMBL/GenBank/DDBJ whole genome shotgun (WGS) entry which is preliminary data.</text>
</comment>
<accession>A0ABP9FB65</accession>
<dbReference type="EMBL" id="BAABJH010000005">
    <property type="protein sequence ID" value="GAA4897037.1"/>
    <property type="molecule type" value="Genomic_DNA"/>
</dbReference>
<evidence type="ECO:0008006" key="4">
    <source>
        <dbReference type="Google" id="ProtNLM"/>
    </source>
</evidence>
<keyword evidence="1" id="KW-1133">Transmembrane helix</keyword>
<feature type="transmembrane region" description="Helical" evidence="1">
    <location>
        <begin position="7"/>
        <end position="25"/>
    </location>
</feature>
<dbReference type="Proteomes" id="UP001500433">
    <property type="component" value="Unassembled WGS sequence"/>
</dbReference>
<gene>
    <name evidence="2" type="ORF">GCM10023311_22250</name>
</gene>
<organism evidence="2 3">
    <name type="scientific">Flaviramulus aquimarinus</name>
    <dbReference type="NCBI Taxonomy" id="1170456"/>
    <lineage>
        <taxon>Bacteria</taxon>
        <taxon>Pseudomonadati</taxon>
        <taxon>Bacteroidota</taxon>
        <taxon>Flavobacteriia</taxon>
        <taxon>Flavobacteriales</taxon>
        <taxon>Flavobacteriaceae</taxon>
        <taxon>Flaviramulus</taxon>
    </lineage>
</organism>
<protein>
    <recommendedName>
        <fullName evidence="4">SGNH/GDSL hydrolase family protein</fullName>
    </recommendedName>
</protein>
<keyword evidence="3" id="KW-1185">Reference proteome</keyword>